<dbReference type="RefSeq" id="WP_147231377.1">
    <property type="nucleotide sequence ID" value="NZ_VOSB01000007.1"/>
</dbReference>
<dbReference type="OrthoDB" id="1417601at2"/>
<keyword evidence="2" id="KW-1185">Reference proteome</keyword>
<comment type="caution">
    <text evidence="1">The sequence shown here is derived from an EMBL/GenBank/DDBJ whole genome shotgun (WGS) entry which is preliminary data.</text>
</comment>
<dbReference type="AlphaFoldDB" id="A0A5C7BDF8"/>
<proteinExistence type="predicted"/>
<protein>
    <submittedName>
        <fullName evidence="1">Uncharacterized protein</fullName>
    </submittedName>
</protein>
<sequence length="146" mass="16479">MSTVKKDVEDFLKHNRSMIGARNLYNKLPGKSLAFQNTAARFANTPQNLDKICFEICRLVGIPDRNRIILMQKPVVSKTKKTVVSEDDNPNELTANDKLIAFDQDSTNYQDAKKLVKELNLKSPSQKKADIFKTLDAARALAVKKK</sequence>
<dbReference type="Proteomes" id="UP000321938">
    <property type="component" value="Unassembled WGS sequence"/>
</dbReference>
<reference evidence="1 2" key="1">
    <citation type="submission" date="2019-08" db="EMBL/GenBank/DDBJ databases">
        <title>Genome of Psychroserpens burtonensis ACAM 167.</title>
        <authorList>
            <person name="Bowman J.P."/>
        </authorList>
    </citation>
    <scope>NUCLEOTIDE SEQUENCE [LARGE SCALE GENOMIC DNA]</scope>
    <source>
        <strain evidence="1 2">ACAM 167</strain>
    </source>
</reference>
<accession>A0A5C7BDF8</accession>
<name>A0A5C7BDF8_9FLAO</name>
<gene>
    <name evidence="1" type="ORF">ES692_06130</name>
</gene>
<organism evidence="1 2">
    <name type="scientific">Psychroserpens burtonensis</name>
    <dbReference type="NCBI Taxonomy" id="49278"/>
    <lineage>
        <taxon>Bacteria</taxon>
        <taxon>Pseudomonadati</taxon>
        <taxon>Bacteroidota</taxon>
        <taxon>Flavobacteriia</taxon>
        <taxon>Flavobacteriales</taxon>
        <taxon>Flavobacteriaceae</taxon>
        <taxon>Psychroserpens</taxon>
    </lineage>
</organism>
<dbReference type="EMBL" id="VOSB01000007">
    <property type="protein sequence ID" value="TXE18619.1"/>
    <property type="molecule type" value="Genomic_DNA"/>
</dbReference>
<evidence type="ECO:0000313" key="1">
    <source>
        <dbReference type="EMBL" id="TXE18619.1"/>
    </source>
</evidence>
<evidence type="ECO:0000313" key="2">
    <source>
        <dbReference type="Proteomes" id="UP000321938"/>
    </source>
</evidence>